<feature type="domain" description="Aminoacyl-tRNA synthetase class Ia" evidence="10">
    <location>
        <begin position="28"/>
        <end position="641"/>
    </location>
</feature>
<evidence type="ECO:0000256" key="1">
    <source>
        <dbReference type="ARBA" id="ARBA00013165"/>
    </source>
</evidence>
<dbReference type="AlphaFoldDB" id="A0A644UHW6"/>
<dbReference type="GO" id="GO:0005829">
    <property type="term" value="C:cytosol"/>
    <property type="evidence" value="ECO:0007669"/>
    <property type="project" value="TreeGrafter"/>
</dbReference>
<dbReference type="Gene3D" id="1.10.10.830">
    <property type="entry name" value="Ile-tRNA synthetase CP2 domain-like"/>
    <property type="match status" value="1"/>
</dbReference>
<proteinExistence type="inferred from homology"/>
<keyword evidence="6" id="KW-0648">Protein biosynthesis</keyword>
<dbReference type="PANTHER" id="PTHR42765">
    <property type="entry name" value="SOLEUCYL-TRNA SYNTHETASE"/>
    <property type="match status" value="1"/>
</dbReference>
<evidence type="ECO:0000256" key="2">
    <source>
        <dbReference type="ARBA" id="ARBA00022490"/>
    </source>
</evidence>
<feature type="domain" description="Methionyl/Valyl/Leucyl/Isoleucyl-tRNA synthetase anticodon-binding" evidence="12">
    <location>
        <begin position="685"/>
        <end position="841"/>
    </location>
</feature>
<dbReference type="SUPFAM" id="SSF52374">
    <property type="entry name" value="Nucleotidylyl transferase"/>
    <property type="match status" value="1"/>
</dbReference>
<dbReference type="Pfam" id="PF08264">
    <property type="entry name" value="Anticodon_1"/>
    <property type="match status" value="1"/>
</dbReference>
<feature type="domain" description="Zinc finger FPG/IleRS-type" evidence="11">
    <location>
        <begin position="897"/>
        <end position="924"/>
    </location>
</feature>
<organism evidence="13">
    <name type="scientific">bioreactor metagenome</name>
    <dbReference type="NCBI Taxonomy" id="1076179"/>
    <lineage>
        <taxon>unclassified sequences</taxon>
        <taxon>metagenomes</taxon>
        <taxon>ecological metagenomes</taxon>
    </lineage>
</organism>
<dbReference type="EMBL" id="VSSQ01000116">
    <property type="protein sequence ID" value="MPL78413.1"/>
    <property type="molecule type" value="Genomic_DNA"/>
</dbReference>
<evidence type="ECO:0000313" key="13">
    <source>
        <dbReference type="EMBL" id="MPL78413.1"/>
    </source>
</evidence>
<dbReference type="GO" id="GO:0000049">
    <property type="term" value="F:tRNA binding"/>
    <property type="evidence" value="ECO:0007669"/>
    <property type="project" value="InterPro"/>
</dbReference>
<evidence type="ECO:0000256" key="3">
    <source>
        <dbReference type="ARBA" id="ARBA00022598"/>
    </source>
</evidence>
<dbReference type="Pfam" id="PF00133">
    <property type="entry name" value="tRNA-synt_1"/>
    <property type="match status" value="1"/>
</dbReference>
<dbReference type="CDD" id="cd07960">
    <property type="entry name" value="Anticodon_Ia_Ile_BEm"/>
    <property type="match status" value="1"/>
</dbReference>
<dbReference type="PRINTS" id="PR00984">
    <property type="entry name" value="TRNASYNTHILE"/>
</dbReference>
<dbReference type="InterPro" id="IPR033708">
    <property type="entry name" value="Anticodon_Ile_BEm"/>
</dbReference>
<sequence>MDYGKTLNLPTTEFPMRAGLPEREPGFLEFWDENKIYEKKQALHAGKEKFVLHDGPPYANGRIHMGTALNKILKDIVVKYKYAQGFDTPYVPGWDTHGMPIEHAAINNLGLDRHALDTLVLRNECRNYALGWIDQQRKDFKRLGVLGDWQNPYITLKPAYEERQIRVFGKMATKGYIYKGKKAVYWCPHCETALAEAEIEYGEEKSPAIFVKFPLKDGKGLVPEAAKDKNVFVVIWTTTPWTLPANVAIALNPDFEYAWVESEGEVYLMAKDLLGAVGKACKREFTNVLGTVLGKDLEFAVARHPFMDRDSLIVLADYVTLDAGSGCVHTAPGHGQEDFETGMRYKLPIISPVDASGKLTEEAGPLFAGMNVFDANIPVLKHLASINALLGKETIRHQYAHCWRCKEPIIYRATEQWFASVDGFRKAALDAIANDVKWIPAWGESRIHNMVADRHDWCISRQRVWGVPIPIFYCEECGEHLINDETIDAVATLFGKEGSDAWWAHTAEEILPLGTKCPKCGHTHFRKETDIMDVWFDSGSSHEAVLKERPELKWPADMYLEGSDQHRGWFQSSLLTSIACTGKAPYKSVLTHGYVVDGDGKKMSKSVGNTVAPDDVIGQYGADVVRLWAASSDYKADVRISKEILKQLSEVYRKIRNTIRYILGNTSDFDYTKDKVAFEDMEELDRWALMHTQLLKKEVTAAYEAYDFYVLYHAIHNFCTVEMSAFYLDIIKDRLYASKAEAKERRSAQTAMYEIMNDLIVMLTPVLSFTMEEVYQFMTKPANAPESVQMLPWPTVHEEYIDEALETKWDEFIEIRGEITKVLENARRAKTIGHSLDAQVELHATDEALRILRTVEKELPNLLIVSQAVLFEGLQDGAEATGREDLKVSVKAAEGTKCERCWIYSDSVGEDSEHPTLCHRCVEVLK</sequence>
<evidence type="ECO:0000256" key="9">
    <source>
        <dbReference type="ARBA" id="ARBA00048359"/>
    </source>
</evidence>
<evidence type="ECO:0000256" key="7">
    <source>
        <dbReference type="ARBA" id="ARBA00023146"/>
    </source>
</evidence>
<accession>A0A644UHW6</accession>
<dbReference type="InterPro" id="IPR002300">
    <property type="entry name" value="aa-tRNA-synth_Ia"/>
</dbReference>
<dbReference type="SUPFAM" id="SSF50677">
    <property type="entry name" value="ValRS/IleRS/LeuRS editing domain"/>
    <property type="match status" value="1"/>
</dbReference>
<dbReference type="InterPro" id="IPR014729">
    <property type="entry name" value="Rossmann-like_a/b/a_fold"/>
</dbReference>
<keyword evidence="5" id="KW-0067">ATP-binding</keyword>
<dbReference type="InterPro" id="IPR050081">
    <property type="entry name" value="Ile-tRNA_ligase"/>
</dbReference>
<comment type="catalytic activity">
    <reaction evidence="9">
        <text>tRNA(Ile) + L-isoleucine + ATP = L-isoleucyl-tRNA(Ile) + AMP + diphosphate</text>
        <dbReference type="Rhea" id="RHEA:11060"/>
        <dbReference type="Rhea" id="RHEA-COMP:9666"/>
        <dbReference type="Rhea" id="RHEA-COMP:9695"/>
        <dbReference type="ChEBI" id="CHEBI:30616"/>
        <dbReference type="ChEBI" id="CHEBI:33019"/>
        <dbReference type="ChEBI" id="CHEBI:58045"/>
        <dbReference type="ChEBI" id="CHEBI:78442"/>
        <dbReference type="ChEBI" id="CHEBI:78528"/>
        <dbReference type="ChEBI" id="CHEBI:456215"/>
        <dbReference type="EC" id="6.1.1.5"/>
    </reaction>
</comment>
<name>A0A644UHW6_9ZZZZ</name>
<dbReference type="SUPFAM" id="SSF47323">
    <property type="entry name" value="Anticodon-binding domain of a subclass of class I aminoacyl-tRNA synthetases"/>
    <property type="match status" value="1"/>
</dbReference>
<dbReference type="PROSITE" id="PS00178">
    <property type="entry name" value="AA_TRNA_LIGASE_I"/>
    <property type="match status" value="1"/>
</dbReference>
<protein>
    <recommendedName>
        <fullName evidence="1">isoleucine--tRNA ligase</fullName>
        <ecNumber evidence="1">6.1.1.5</ecNumber>
    </recommendedName>
    <alternativeName>
        <fullName evidence="8">Isoleucyl-tRNA synthetase</fullName>
    </alternativeName>
</protein>
<dbReference type="PANTHER" id="PTHR42765:SF1">
    <property type="entry name" value="ISOLEUCINE--TRNA LIGASE, MITOCHONDRIAL"/>
    <property type="match status" value="1"/>
</dbReference>
<dbReference type="InterPro" id="IPR009080">
    <property type="entry name" value="tRNAsynth_Ia_anticodon-bd"/>
</dbReference>
<keyword evidence="2" id="KW-0963">Cytoplasm</keyword>
<dbReference type="InterPro" id="IPR009008">
    <property type="entry name" value="Val/Leu/Ile-tRNA-synth_edit"/>
</dbReference>
<dbReference type="GO" id="GO:0004822">
    <property type="term" value="F:isoleucine-tRNA ligase activity"/>
    <property type="evidence" value="ECO:0007669"/>
    <property type="project" value="UniProtKB-EC"/>
</dbReference>
<dbReference type="Gene3D" id="3.40.50.620">
    <property type="entry name" value="HUPs"/>
    <property type="match status" value="2"/>
</dbReference>
<evidence type="ECO:0000259" key="12">
    <source>
        <dbReference type="Pfam" id="PF08264"/>
    </source>
</evidence>
<evidence type="ECO:0000256" key="6">
    <source>
        <dbReference type="ARBA" id="ARBA00022917"/>
    </source>
</evidence>
<dbReference type="GO" id="GO:0006428">
    <property type="term" value="P:isoleucyl-tRNA aminoacylation"/>
    <property type="evidence" value="ECO:0007669"/>
    <property type="project" value="InterPro"/>
</dbReference>
<dbReference type="Pfam" id="PF06827">
    <property type="entry name" value="zf-FPG_IleRS"/>
    <property type="match status" value="1"/>
</dbReference>
<gene>
    <name evidence="13" type="primary">ileS_9</name>
    <name evidence="13" type="ORF">SDC9_24277</name>
</gene>
<dbReference type="EC" id="6.1.1.5" evidence="1"/>
<evidence type="ECO:0000256" key="8">
    <source>
        <dbReference type="ARBA" id="ARBA00032665"/>
    </source>
</evidence>
<evidence type="ECO:0000256" key="5">
    <source>
        <dbReference type="ARBA" id="ARBA00022840"/>
    </source>
</evidence>
<dbReference type="Gene3D" id="1.10.730.20">
    <property type="match status" value="1"/>
</dbReference>
<dbReference type="InterPro" id="IPR013155">
    <property type="entry name" value="M/V/L/I-tRNA-synth_anticd-bd"/>
</dbReference>
<dbReference type="FunFam" id="1.10.730.20:FF:000001">
    <property type="entry name" value="Isoleucine--tRNA ligase"/>
    <property type="match status" value="1"/>
</dbReference>
<dbReference type="GO" id="GO:0002161">
    <property type="term" value="F:aminoacyl-tRNA deacylase activity"/>
    <property type="evidence" value="ECO:0007669"/>
    <property type="project" value="InterPro"/>
</dbReference>
<dbReference type="InterPro" id="IPR010663">
    <property type="entry name" value="Znf_FPG/IleRS"/>
</dbReference>
<dbReference type="InterPro" id="IPR001412">
    <property type="entry name" value="aa-tRNA-synth_I_CS"/>
</dbReference>
<keyword evidence="3 13" id="KW-0436">Ligase</keyword>
<dbReference type="CDD" id="cd00818">
    <property type="entry name" value="IleRS_core"/>
    <property type="match status" value="1"/>
</dbReference>
<evidence type="ECO:0000259" key="10">
    <source>
        <dbReference type="Pfam" id="PF00133"/>
    </source>
</evidence>
<keyword evidence="4" id="KW-0547">Nucleotide-binding</keyword>
<comment type="caution">
    <text evidence="13">The sequence shown here is derived from an EMBL/GenBank/DDBJ whole genome shotgun (WGS) entry which is preliminary data.</text>
</comment>
<dbReference type="HAMAP" id="MF_02002">
    <property type="entry name" value="Ile_tRNA_synth_type1"/>
    <property type="match status" value="1"/>
</dbReference>
<evidence type="ECO:0000256" key="4">
    <source>
        <dbReference type="ARBA" id="ARBA00022741"/>
    </source>
</evidence>
<dbReference type="NCBIfam" id="TIGR00392">
    <property type="entry name" value="ileS"/>
    <property type="match status" value="1"/>
</dbReference>
<evidence type="ECO:0000259" key="11">
    <source>
        <dbReference type="Pfam" id="PF06827"/>
    </source>
</evidence>
<dbReference type="Gene3D" id="3.90.740.10">
    <property type="entry name" value="Valyl/Leucyl/Isoleucyl-tRNA synthetase, editing domain"/>
    <property type="match status" value="1"/>
</dbReference>
<dbReference type="InterPro" id="IPR002301">
    <property type="entry name" value="Ile-tRNA-ligase"/>
</dbReference>
<dbReference type="FunFam" id="3.40.50.620:FF:000152">
    <property type="entry name" value="Isoleucine--tRNA ligase"/>
    <property type="match status" value="1"/>
</dbReference>
<dbReference type="InterPro" id="IPR023585">
    <property type="entry name" value="Ile-tRNA-ligase_type1"/>
</dbReference>
<keyword evidence="7" id="KW-0030">Aminoacyl-tRNA synthetase</keyword>
<reference evidence="13" key="1">
    <citation type="submission" date="2019-08" db="EMBL/GenBank/DDBJ databases">
        <authorList>
            <person name="Kucharzyk K."/>
            <person name="Murdoch R.W."/>
            <person name="Higgins S."/>
            <person name="Loffler F."/>
        </authorList>
    </citation>
    <scope>NUCLEOTIDE SEQUENCE</scope>
</reference>
<dbReference type="GO" id="GO:0005524">
    <property type="term" value="F:ATP binding"/>
    <property type="evidence" value="ECO:0007669"/>
    <property type="project" value="UniProtKB-KW"/>
</dbReference>